<evidence type="ECO:0000259" key="9">
    <source>
        <dbReference type="PROSITE" id="PS50979"/>
    </source>
</evidence>
<keyword evidence="3 6" id="KW-0547">Nucleotide-binding</keyword>
<dbReference type="SUPFAM" id="SSF52440">
    <property type="entry name" value="PreATP-grasp domain"/>
    <property type="match status" value="1"/>
</dbReference>
<dbReference type="AlphaFoldDB" id="A0A918UND5"/>
<dbReference type="InterPro" id="IPR011761">
    <property type="entry name" value="ATP-grasp"/>
</dbReference>
<dbReference type="GO" id="GO:0046872">
    <property type="term" value="F:metal ion binding"/>
    <property type="evidence" value="ECO:0007669"/>
    <property type="project" value="InterPro"/>
</dbReference>
<proteinExistence type="predicted"/>
<evidence type="ECO:0000313" key="11">
    <source>
        <dbReference type="Proteomes" id="UP000662572"/>
    </source>
</evidence>
<name>A0A918UND5_9CAUL</name>
<gene>
    <name evidence="10" type="ORF">GCM10011273_06840</name>
</gene>
<evidence type="ECO:0000256" key="1">
    <source>
        <dbReference type="ARBA" id="ARBA00001953"/>
    </source>
</evidence>
<dbReference type="FunFam" id="3.40.50.20:FF:000010">
    <property type="entry name" value="Propionyl-CoA carboxylase subunit alpha"/>
    <property type="match status" value="1"/>
</dbReference>
<dbReference type="InterPro" id="IPR011054">
    <property type="entry name" value="Rudment_hybrid_motif"/>
</dbReference>
<sequence length="578" mass="63110">MTNPMSKLLIANRGEIACRIIRTCQRMGIRTVAIYADTDARAVFVKDADEAYALGGVTATETYLRGDRIIEIAKSCGADAVHPGYGFLSENAEFAEMCAEAGLIFVGPSPESMRAMALKGAAKALMEAAGVPVTPGYHGDDQSADTLQQAADRIGYPLLIKAVAGGGGKGMRRVDGPQDFAHALAAAQAEGKKAFGDPKVLIEKYITRPRHVEVQVFGDRHGQVVHLFDRDCSMQRRHQKVIEEAPAPDLSDATRHALHNAAVRAAQAIQYQGAGTIEFILDTDTGQFYFMEMNTRLQVEHPVTEMITGLDLVEWQIRVARGEPLPLMQAQITQTGHAIEARLYAEDPYADFMPSAGTLTRLEFAHRIRIDTGVQAGDEVSIYFDPMIAKLIAHGKDRAAAIAGLRQALIDTRVEGLTSNLSFLRRLISARVFVAGEIDTGFIERHREDLMIPWPDIAQHKSLSDPNSPWGATDGWWLNQPPVSPPDLRRFTAHAVQRPTGPVVIEAPMPGLVVAVEVFEHARVTRGQPMLVLEAMKLQHTLKAPCDGRVTRLSATIGQQVCGHDVLMTITPVDEEVA</sequence>
<evidence type="ECO:0008006" key="12">
    <source>
        <dbReference type="Google" id="ProtNLM"/>
    </source>
</evidence>
<dbReference type="Pfam" id="PF00289">
    <property type="entry name" value="Biotin_carb_N"/>
    <property type="match status" value="1"/>
</dbReference>
<dbReference type="InterPro" id="IPR011053">
    <property type="entry name" value="Single_hybrid_motif"/>
</dbReference>
<dbReference type="InterPro" id="IPR011764">
    <property type="entry name" value="Biotin_carboxylation_dom"/>
</dbReference>
<comment type="caution">
    <text evidence="10">The sequence shown here is derived from an EMBL/GenBank/DDBJ whole genome shotgun (WGS) entry which is preliminary data.</text>
</comment>
<dbReference type="SUPFAM" id="SSF51230">
    <property type="entry name" value="Single hybrid motif"/>
    <property type="match status" value="1"/>
</dbReference>
<reference evidence="10" key="2">
    <citation type="submission" date="2020-09" db="EMBL/GenBank/DDBJ databases">
        <authorList>
            <person name="Sun Q."/>
            <person name="Kim S."/>
        </authorList>
    </citation>
    <scope>NUCLEOTIDE SEQUENCE</scope>
    <source>
        <strain evidence="10">KCTC 32296</strain>
    </source>
</reference>
<evidence type="ECO:0000256" key="3">
    <source>
        <dbReference type="ARBA" id="ARBA00022741"/>
    </source>
</evidence>
<feature type="domain" description="Lipoyl-binding" evidence="7">
    <location>
        <begin position="496"/>
        <end position="571"/>
    </location>
</feature>
<organism evidence="10 11">
    <name type="scientific">Asticcacaulis endophyticus</name>
    <dbReference type="NCBI Taxonomy" id="1395890"/>
    <lineage>
        <taxon>Bacteria</taxon>
        <taxon>Pseudomonadati</taxon>
        <taxon>Pseudomonadota</taxon>
        <taxon>Alphaproteobacteria</taxon>
        <taxon>Caulobacterales</taxon>
        <taxon>Caulobacteraceae</taxon>
        <taxon>Asticcacaulis</taxon>
    </lineage>
</organism>
<evidence type="ECO:0000259" key="7">
    <source>
        <dbReference type="PROSITE" id="PS50968"/>
    </source>
</evidence>
<reference evidence="10" key="1">
    <citation type="journal article" date="2014" name="Int. J. Syst. Evol. Microbiol.">
        <title>Complete genome sequence of Corynebacterium casei LMG S-19264T (=DSM 44701T), isolated from a smear-ripened cheese.</title>
        <authorList>
            <consortium name="US DOE Joint Genome Institute (JGI-PGF)"/>
            <person name="Walter F."/>
            <person name="Albersmeier A."/>
            <person name="Kalinowski J."/>
            <person name="Ruckert C."/>
        </authorList>
    </citation>
    <scope>NUCLEOTIDE SEQUENCE</scope>
    <source>
        <strain evidence="10">KCTC 32296</strain>
    </source>
</reference>
<dbReference type="PANTHER" id="PTHR18866:SF33">
    <property type="entry name" value="METHYLCROTONOYL-COA CARBOXYLASE SUBUNIT ALPHA, MITOCHONDRIAL-RELATED"/>
    <property type="match status" value="1"/>
</dbReference>
<dbReference type="SMART" id="SM00878">
    <property type="entry name" value="Biotin_carb_C"/>
    <property type="match status" value="1"/>
</dbReference>
<protein>
    <recommendedName>
        <fullName evidence="12">3-methylcrotonyl-CoA carboxylase alpha subunit</fullName>
    </recommendedName>
</protein>
<keyword evidence="5" id="KW-0092">Biotin</keyword>
<evidence type="ECO:0000256" key="5">
    <source>
        <dbReference type="ARBA" id="ARBA00023267"/>
    </source>
</evidence>
<feature type="domain" description="ATP-grasp" evidence="8">
    <location>
        <begin position="123"/>
        <end position="321"/>
    </location>
</feature>
<dbReference type="InterPro" id="IPR000089">
    <property type="entry name" value="Biotin_lipoyl"/>
</dbReference>
<dbReference type="FunFam" id="3.30.1490.20:FF:000003">
    <property type="entry name" value="acetyl-CoA carboxylase isoform X1"/>
    <property type="match status" value="1"/>
</dbReference>
<feature type="domain" description="Biotin carboxylation" evidence="9">
    <location>
        <begin position="4"/>
        <end position="448"/>
    </location>
</feature>
<dbReference type="InterPro" id="IPR016185">
    <property type="entry name" value="PreATP-grasp_dom_sf"/>
</dbReference>
<evidence type="ECO:0000256" key="4">
    <source>
        <dbReference type="ARBA" id="ARBA00022840"/>
    </source>
</evidence>
<dbReference type="EMBL" id="BMZB01000001">
    <property type="protein sequence ID" value="GGZ24293.1"/>
    <property type="molecule type" value="Genomic_DNA"/>
</dbReference>
<dbReference type="PROSITE" id="PS50979">
    <property type="entry name" value="BC"/>
    <property type="match status" value="1"/>
</dbReference>
<dbReference type="PROSITE" id="PS00188">
    <property type="entry name" value="BIOTIN"/>
    <property type="match status" value="1"/>
</dbReference>
<evidence type="ECO:0000256" key="2">
    <source>
        <dbReference type="ARBA" id="ARBA00022598"/>
    </source>
</evidence>
<dbReference type="SUPFAM" id="SSF51246">
    <property type="entry name" value="Rudiment single hybrid motif"/>
    <property type="match status" value="1"/>
</dbReference>
<dbReference type="Proteomes" id="UP000662572">
    <property type="component" value="Unassembled WGS sequence"/>
</dbReference>
<dbReference type="CDD" id="cd06850">
    <property type="entry name" value="biotinyl_domain"/>
    <property type="match status" value="1"/>
</dbReference>
<dbReference type="FunFam" id="3.30.470.20:FF:000028">
    <property type="entry name" value="Methylcrotonoyl-CoA carboxylase subunit alpha, mitochondrial"/>
    <property type="match status" value="1"/>
</dbReference>
<dbReference type="InterPro" id="IPR050856">
    <property type="entry name" value="Biotin_carboxylase_complex"/>
</dbReference>
<dbReference type="InterPro" id="IPR005482">
    <property type="entry name" value="Biotin_COase_C"/>
</dbReference>
<dbReference type="PROSITE" id="PS50975">
    <property type="entry name" value="ATP_GRASP"/>
    <property type="match status" value="1"/>
</dbReference>
<evidence type="ECO:0000313" key="10">
    <source>
        <dbReference type="EMBL" id="GGZ24293.1"/>
    </source>
</evidence>
<keyword evidence="2" id="KW-0436">Ligase</keyword>
<dbReference type="InterPro" id="IPR005479">
    <property type="entry name" value="CPAse_ATP-bd"/>
</dbReference>
<dbReference type="PANTHER" id="PTHR18866">
    <property type="entry name" value="CARBOXYLASE:PYRUVATE/ACETYL-COA/PROPIONYL-COA CARBOXYLASE"/>
    <property type="match status" value="1"/>
</dbReference>
<dbReference type="GO" id="GO:0005524">
    <property type="term" value="F:ATP binding"/>
    <property type="evidence" value="ECO:0007669"/>
    <property type="project" value="UniProtKB-UniRule"/>
</dbReference>
<dbReference type="Gene3D" id="3.30.470.20">
    <property type="entry name" value="ATP-grasp fold, B domain"/>
    <property type="match status" value="1"/>
</dbReference>
<dbReference type="Pfam" id="PF02785">
    <property type="entry name" value="Biotin_carb_C"/>
    <property type="match status" value="1"/>
</dbReference>
<dbReference type="PROSITE" id="PS50968">
    <property type="entry name" value="BIOTINYL_LIPOYL"/>
    <property type="match status" value="1"/>
</dbReference>
<dbReference type="GO" id="GO:0016874">
    <property type="term" value="F:ligase activity"/>
    <property type="evidence" value="ECO:0007669"/>
    <property type="project" value="UniProtKB-KW"/>
</dbReference>
<evidence type="ECO:0000256" key="6">
    <source>
        <dbReference type="PROSITE-ProRule" id="PRU00409"/>
    </source>
</evidence>
<dbReference type="InterPro" id="IPR005481">
    <property type="entry name" value="BC-like_N"/>
</dbReference>
<dbReference type="Pfam" id="PF00364">
    <property type="entry name" value="Biotin_lipoyl"/>
    <property type="match status" value="1"/>
</dbReference>
<dbReference type="Gene3D" id="2.40.50.100">
    <property type="match status" value="1"/>
</dbReference>
<dbReference type="SUPFAM" id="SSF56059">
    <property type="entry name" value="Glutathione synthetase ATP-binding domain-like"/>
    <property type="match status" value="1"/>
</dbReference>
<dbReference type="PROSITE" id="PS00867">
    <property type="entry name" value="CPSASE_2"/>
    <property type="match status" value="1"/>
</dbReference>
<comment type="cofactor">
    <cofactor evidence="1">
        <name>biotin</name>
        <dbReference type="ChEBI" id="CHEBI:57586"/>
    </cofactor>
</comment>
<dbReference type="Pfam" id="PF02786">
    <property type="entry name" value="CPSase_L_D2"/>
    <property type="match status" value="1"/>
</dbReference>
<keyword evidence="4 6" id="KW-0067">ATP-binding</keyword>
<dbReference type="InterPro" id="IPR001882">
    <property type="entry name" value="Biotin_BS"/>
</dbReference>
<keyword evidence="11" id="KW-1185">Reference proteome</keyword>
<evidence type="ECO:0000259" key="8">
    <source>
        <dbReference type="PROSITE" id="PS50975"/>
    </source>
</evidence>
<accession>A0A918UND5</accession>